<dbReference type="InterPro" id="IPR003718">
    <property type="entry name" value="OsmC/Ohr_fam"/>
</dbReference>
<gene>
    <name evidence="1" type="ORF">GNT65_09065</name>
</gene>
<sequence>MSFSVTVSWPPAPHINQASEAHSLAPQTTDSLVNGSLINDSLESESSTSVQQMSRDHQLSFGSGQVVAGSAAPEYRGSKNRINPEESLLSALAACHMLSFLTIVEKKRLVLLRYRDRATAELGRNEEGQTAIARITLNPEVELAALLSEEELAKLHALAHKHCFIANSLAKEIAIEIAPRQRR</sequence>
<protein>
    <submittedName>
        <fullName evidence="1">OsmC family peroxiredoxin</fullName>
    </submittedName>
</protein>
<dbReference type="EMBL" id="WRPA01000006">
    <property type="protein sequence ID" value="MXR68815.1"/>
    <property type="molecule type" value="Genomic_DNA"/>
</dbReference>
<dbReference type="InterPro" id="IPR036102">
    <property type="entry name" value="OsmC/Ohrsf"/>
</dbReference>
<reference evidence="1 2" key="1">
    <citation type="submission" date="2019-12" db="EMBL/GenBank/DDBJ databases">
        <title>Shewanella insulae sp. nov., isolated from a tidal flat.</title>
        <authorList>
            <person name="Yoon J.-H."/>
        </authorList>
    </citation>
    <scope>NUCLEOTIDE SEQUENCE [LARGE SCALE GENOMIC DNA]</scope>
    <source>
        <strain evidence="1 2">JBTF-M18</strain>
    </source>
</reference>
<evidence type="ECO:0000313" key="1">
    <source>
        <dbReference type="EMBL" id="MXR68815.1"/>
    </source>
</evidence>
<organism evidence="1 2">
    <name type="scientific">Shewanella insulae</name>
    <dbReference type="NCBI Taxonomy" id="2681496"/>
    <lineage>
        <taxon>Bacteria</taxon>
        <taxon>Pseudomonadati</taxon>
        <taxon>Pseudomonadota</taxon>
        <taxon>Gammaproteobacteria</taxon>
        <taxon>Alteromonadales</taxon>
        <taxon>Shewanellaceae</taxon>
        <taxon>Shewanella</taxon>
    </lineage>
</organism>
<dbReference type="Proteomes" id="UP000474778">
    <property type="component" value="Unassembled WGS sequence"/>
</dbReference>
<dbReference type="Pfam" id="PF02566">
    <property type="entry name" value="OsmC"/>
    <property type="match status" value="1"/>
</dbReference>
<dbReference type="InterPro" id="IPR052707">
    <property type="entry name" value="OsmC_Ohr_Peroxiredoxin"/>
</dbReference>
<comment type="caution">
    <text evidence="1">The sequence shown here is derived from an EMBL/GenBank/DDBJ whole genome shotgun (WGS) entry which is preliminary data.</text>
</comment>
<proteinExistence type="predicted"/>
<dbReference type="InterPro" id="IPR015946">
    <property type="entry name" value="KH_dom-like_a/b"/>
</dbReference>
<dbReference type="SUPFAM" id="SSF82784">
    <property type="entry name" value="OsmC-like"/>
    <property type="match status" value="1"/>
</dbReference>
<dbReference type="PANTHER" id="PTHR42830">
    <property type="entry name" value="OSMOTICALLY INDUCIBLE FAMILY PROTEIN"/>
    <property type="match status" value="1"/>
</dbReference>
<dbReference type="AlphaFoldDB" id="A0A6L7HX32"/>
<evidence type="ECO:0000313" key="2">
    <source>
        <dbReference type="Proteomes" id="UP000474778"/>
    </source>
</evidence>
<accession>A0A6L7HX32</accession>
<name>A0A6L7HX32_9GAMM</name>
<dbReference type="Gene3D" id="3.30.300.20">
    <property type="match status" value="1"/>
</dbReference>
<keyword evidence="2" id="KW-1185">Reference proteome</keyword>
<dbReference type="PANTHER" id="PTHR42830:SF2">
    <property type="entry name" value="OSMC_OHR FAMILY PROTEIN"/>
    <property type="match status" value="1"/>
</dbReference>